<dbReference type="RefSeq" id="WP_148867407.1">
    <property type="nucleotide sequence ID" value="NZ_VNHO01000017.1"/>
</dbReference>
<sequence length="204" mass="23666">MGKEDIGTDRKRERYESIIKAAGELFTRKGFHDTKMEEIAELAGIGKGTVYEYFRSKKDLFFDVIKYCTSNFLDDFKSAAAKGKDYRERLDNALSVLIRYFQESSNFFKLLIKDHREIDEKLYEWLVNVKIITAKIVQDILEEGMKAGELKPVMPVIPALMLLESCRLVLFRELFKEDEYDPESIKVMVIDIVLNGIRVNGSRT</sequence>
<dbReference type="EMBL" id="VNHO01000017">
    <property type="protein sequence ID" value="TYP52504.1"/>
    <property type="molecule type" value="Genomic_DNA"/>
</dbReference>
<evidence type="ECO:0000313" key="7">
    <source>
        <dbReference type="Proteomes" id="UP000322294"/>
    </source>
</evidence>
<comment type="caution">
    <text evidence="6">The sequence shown here is derived from an EMBL/GenBank/DDBJ whole genome shotgun (WGS) entry which is preliminary data.</text>
</comment>
<dbReference type="OrthoDB" id="9785164at2"/>
<feature type="domain" description="HTH tetR-type" evidence="5">
    <location>
        <begin position="12"/>
        <end position="72"/>
    </location>
</feature>
<evidence type="ECO:0000256" key="3">
    <source>
        <dbReference type="ARBA" id="ARBA00023163"/>
    </source>
</evidence>
<protein>
    <submittedName>
        <fullName evidence="6">TetR family transcriptional regulator</fullName>
    </submittedName>
</protein>
<organism evidence="6 7">
    <name type="scientific">Thermosediminibacter litoriperuensis</name>
    <dbReference type="NCBI Taxonomy" id="291989"/>
    <lineage>
        <taxon>Bacteria</taxon>
        <taxon>Bacillati</taxon>
        <taxon>Bacillota</taxon>
        <taxon>Clostridia</taxon>
        <taxon>Thermosediminibacterales</taxon>
        <taxon>Thermosediminibacteraceae</taxon>
        <taxon>Thermosediminibacter</taxon>
    </lineage>
</organism>
<dbReference type="InterPro" id="IPR041490">
    <property type="entry name" value="KstR2_TetR_C"/>
</dbReference>
<dbReference type="InterPro" id="IPR001647">
    <property type="entry name" value="HTH_TetR"/>
</dbReference>
<dbReference type="PANTHER" id="PTHR30055:SF234">
    <property type="entry name" value="HTH-TYPE TRANSCRIPTIONAL REGULATOR BETI"/>
    <property type="match status" value="1"/>
</dbReference>
<keyword evidence="2 4" id="KW-0238">DNA-binding</keyword>
<evidence type="ECO:0000256" key="4">
    <source>
        <dbReference type="PROSITE-ProRule" id="PRU00335"/>
    </source>
</evidence>
<dbReference type="Pfam" id="PF17932">
    <property type="entry name" value="TetR_C_24"/>
    <property type="match status" value="1"/>
</dbReference>
<keyword evidence="3" id="KW-0804">Transcription</keyword>
<dbReference type="InterPro" id="IPR050109">
    <property type="entry name" value="HTH-type_TetR-like_transc_reg"/>
</dbReference>
<dbReference type="SUPFAM" id="SSF48498">
    <property type="entry name" value="Tetracyclin repressor-like, C-terminal domain"/>
    <property type="match status" value="1"/>
</dbReference>
<evidence type="ECO:0000256" key="2">
    <source>
        <dbReference type="ARBA" id="ARBA00023125"/>
    </source>
</evidence>
<feature type="DNA-binding region" description="H-T-H motif" evidence="4">
    <location>
        <begin position="35"/>
        <end position="54"/>
    </location>
</feature>
<evidence type="ECO:0000256" key="1">
    <source>
        <dbReference type="ARBA" id="ARBA00023015"/>
    </source>
</evidence>
<accession>A0A5S5AMB9</accession>
<dbReference type="InterPro" id="IPR009057">
    <property type="entry name" value="Homeodomain-like_sf"/>
</dbReference>
<dbReference type="Gene3D" id="1.10.10.60">
    <property type="entry name" value="Homeodomain-like"/>
    <property type="match status" value="1"/>
</dbReference>
<proteinExistence type="predicted"/>
<dbReference type="PANTHER" id="PTHR30055">
    <property type="entry name" value="HTH-TYPE TRANSCRIPTIONAL REGULATOR RUTR"/>
    <property type="match status" value="1"/>
</dbReference>
<evidence type="ECO:0000313" key="6">
    <source>
        <dbReference type="EMBL" id="TYP52504.1"/>
    </source>
</evidence>
<keyword evidence="1" id="KW-0805">Transcription regulation</keyword>
<dbReference type="GO" id="GO:0003700">
    <property type="term" value="F:DNA-binding transcription factor activity"/>
    <property type="evidence" value="ECO:0007669"/>
    <property type="project" value="TreeGrafter"/>
</dbReference>
<dbReference type="PROSITE" id="PS50977">
    <property type="entry name" value="HTH_TETR_2"/>
    <property type="match status" value="1"/>
</dbReference>
<dbReference type="GO" id="GO:0045892">
    <property type="term" value="P:negative regulation of DNA-templated transcription"/>
    <property type="evidence" value="ECO:0007669"/>
    <property type="project" value="UniProtKB-ARBA"/>
</dbReference>
<dbReference type="Gene3D" id="1.10.357.10">
    <property type="entry name" value="Tetracycline Repressor, domain 2"/>
    <property type="match status" value="1"/>
</dbReference>
<dbReference type="PRINTS" id="PR00455">
    <property type="entry name" value="HTHTETR"/>
</dbReference>
<dbReference type="AlphaFoldDB" id="A0A5S5AMB9"/>
<dbReference type="Pfam" id="PF00440">
    <property type="entry name" value="TetR_N"/>
    <property type="match status" value="1"/>
</dbReference>
<keyword evidence="7" id="KW-1185">Reference proteome</keyword>
<evidence type="ECO:0000259" key="5">
    <source>
        <dbReference type="PROSITE" id="PS50977"/>
    </source>
</evidence>
<dbReference type="FunFam" id="1.10.10.60:FF:000141">
    <property type="entry name" value="TetR family transcriptional regulator"/>
    <property type="match status" value="1"/>
</dbReference>
<dbReference type="InterPro" id="IPR036271">
    <property type="entry name" value="Tet_transcr_reg_TetR-rel_C_sf"/>
</dbReference>
<reference evidence="6 7" key="1">
    <citation type="submission" date="2019-07" db="EMBL/GenBank/DDBJ databases">
        <title>Genomic Encyclopedia of Type Strains, Phase I: the one thousand microbial genomes (KMG-I) project.</title>
        <authorList>
            <person name="Kyrpides N."/>
        </authorList>
    </citation>
    <scope>NUCLEOTIDE SEQUENCE [LARGE SCALE GENOMIC DNA]</scope>
    <source>
        <strain evidence="6 7">DSM 16647</strain>
    </source>
</reference>
<dbReference type="SUPFAM" id="SSF46689">
    <property type="entry name" value="Homeodomain-like"/>
    <property type="match status" value="1"/>
</dbReference>
<name>A0A5S5AMB9_9FIRM</name>
<gene>
    <name evidence="6" type="ORF">LZ11_01671</name>
</gene>
<dbReference type="Proteomes" id="UP000322294">
    <property type="component" value="Unassembled WGS sequence"/>
</dbReference>
<dbReference type="GO" id="GO:0000976">
    <property type="term" value="F:transcription cis-regulatory region binding"/>
    <property type="evidence" value="ECO:0007669"/>
    <property type="project" value="TreeGrafter"/>
</dbReference>